<evidence type="ECO:0008006" key="3">
    <source>
        <dbReference type="Google" id="ProtNLM"/>
    </source>
</evidence>
<dbReference type="OrthoDB" id="276165at2"/>
<dbReference type="RefSeq" id="WP_145363460.1">
    <property type="nucleotide sequence ID" value="NZ_CP036268.1"/>
</dbReference>
<dbReference type="Gene3D" id="1.20.1440.60">
    <property type="entry name" value="23S rRNA-intervening sequence"/>
    <property type="match status" value="1"/>
</dbReference>
<name>A0A517R0A8_9PLAN</name>
<dbReference type="InterPro" id="IPR012657">
    <property type="entry name" value="23S_rRNA-intervening_sequence"/>
</dbReference>
<dbReference type="Pfam" id="PF05635">
    <property type="entry name" value="23S_rRNA_IVP"/>
    <property type="match status" value="1"/>
</dbReference>
<dbReference type="PANTHER" id="PTHR38471">
    <property type="entry name" value="FOUR HELIX BUNDLE PROTEIN"/>
    <property type="match status" value="1"/>
</dbReference>
<accession>A0A517R0A8</accession>
<dbReference type="CDD" id="cd16377">
    <property type="entry name" value="23S_rRNA_IVP_like"/>
    <property type="match status" value="1"/>
</dbReference>
<dbReference type="NCBIfam" id="TIGR02436">
    <property type="entry name" value="four helix bundle protein"/>
    <property type="match status" value="1"/>
</dbReference>
<dbReference type="PANTHER" id="PTHR38471:SF2">
    <property type="entry name" value="FOUR HELIX BUNDLE PROTEIN"/>
    <property type="match status" value="1"/>
</dbReference>
<dbReference type="InterPro" id="IPR036583">
    <property type="entry name" value="23S_rRNA_IVS_sf"/>
</dbReference>
<dbReference type="EMBL" id="CP036268">
    <property type="protein sequence ID" value="QDT37337.1"/>
    <property type="molecule type" value="Genomic_DNA"/>
</dbReference>
<dbReference type="SUPFAM" id="SSF158446">
    <property type="entry name" value="IVS-encoded protein-like"/>
    <property type="match status" value="1"/>
</dbReference>
<dbReference type="AlphaFoldDB" id="A0A517R0A8"/>
<sequence length="122" mass="13961">MFQFENLIVWQKSIDYADRIYDLTDRFPRDEKFGLTAQLRRAAVSISSNIAEGDGRTSKTDHARFIEIAYGSLMETISQVTLAARRQWLSDDELAKLRHAAEEIARMLSGLRRSILAPSNKQ</sequence>
<proteinExistence type="predicted"/>
<evidence type="ECO:0000313" key="1">
    <source>
        <dbReference type="EMBL" id="QDT37337.1"/>
    </source>
</evidence>
<keyword evidence="2" id="KW-1185">Reference proteome</keyword>
<protein>
    <recommendedName>
        <fullName evidence="3">Four helix bundle protein</fullName>
    </recommendedName>
</protein>
<dbReference type="KEGG" id="svp:Pan189_17100"/>
<reference evidence="1 2" key="1">
    <citation type="submission" date="2019-02" db="EMBL/GenBank/DDBJ databases">
        <title>Deep-cultivation of Planctomycetes and their phenomic and genomic characterization uncovers novel biology.</title>
        <authorList>
            <person name="Wiegand S."/>
            <person name="Jogler M."/>
            <person name="Boedeker C."/>
            <person name="Pinto D."/>
            <person name="Vollmers J."/>
            <person name="Rivas-Marin E."/>
            <person name="Kohn T."/>
            <person name="Peeters S.H."/>
            <person name="Heuer A."/>
            <person name="Rast P."/>
            <person name="Oberbeckmann S."/>
            <person name="Bunk B."/>
            <person name="Jeske O."/>
            <person name="Meyerdierks A."/>
            <person name="Storesund J.E."/>
            <person name="Kallscheuer N."/>
            <person name="Luecker S."/>
            <person name="Lage O.M."/>
            <person name="Pohl T."/>
            <person name="Merkel B.J."/>
            <person name="Hornburger P."/>
            <person name="Mueller R.-W."/>
            <person name="Bruemmer F."/>
            <person name="Labrenz M."/>
            <person name="Spormann A.M."/>
            <person name="Op den Camp H."/>
            <person name="Overmann J."/>
            <person name="Amann R."/>
            <person name="Jetten M.S.M."/>
            <person name="Mascher T."/>
            <person name="Medema M.H."/>
            <person name="Devos D.P."/>
            <person name="Kaster A.-K."/>
            <person name="Ovreas L."/>
            <person name="Rohde M."/>
            <person name="Galperin M.Y."/>
            <person name="Jogler C."/>
        </authorList>
    </citation>
    <scope>NUCLEOTIDE SEQUENCE [LARGE SCALE GENOMIC DNA]</scope>
    <source>
        <strain evidence="1 2">Pan189</strain>
    </source>
</reference>
<organism evidence="1 2">
    <name type="scientific">Stratiformator vulcanicus</name>
    <dbReference type="NCBI Taxonomy" id="2527980"/>
    <lineage>
        <taxon>Bacteria</taxon>
        <taxon>Pseudomonadati</taxon>
        <taxon>Planctomycetota</taxon>
        <taxon>Planctomycetia</taxon>
        <taxon>Planctomycetales</taxon>
        <taxon>Planctomycetaceae</taxon>
        <taxon>Stratiformator</taxon>
    </lineage>
</organism>
<gene>
    <name evidence="1" type="ORF">Pan189_17100</name>
</gene>
<dbReference type="Proteomes" id="UP000317318">
    <property type="component" value="Chromosome"/>
</dbReference>
<evidence type="ECO:0000313" key="2">
    <source>
        <dbReference type="Proteomes" id="UP000317318"/>
    </source>
</evidence>